<accession>A0AAD2H1U5</accession>
<proteinExistence type="predicted"/>
<comment type="caution">
    <text evidence="2">The sequence shown here is derived from an EMBL/GenBank/DDBJ whole genome shotgun (WGS) entry which is preliminary data.</text>
</comment>
<keyword evidence="3" id="KW-1185">Reference proteome</keyword>
<name>A0AAD2H1U5_9AGAR</name>
<reference evidence="2" key="1">
    <citation type="submission" date="2023-11" db="EMBL/GenBank/DDBJ databases">
        <authorList>
            <person name="De Vega J J."/>
            <person name="De Vega J J."/>
        </authorList>
    </citation>
    <scope>NUCLEOTIDE SEQUENCE</scope>
</reference>
<evidence type="ECO:0000313" key="3">
    <source>
        <dbReference type="Proteomes" id="UP001295794"/>
    </source>
</evidence>
<evidence type="ECO:0000256" key="1">
    <source>
        <dbReference type="SAM" id="Phobius"/>
    </source>
</evidence>
<dbReference type="AlphaFoldDB" id="A0AAD2H1U5"/>
<keyword evidence="1" id="KW-0472">Membrane</keyword>
<protein>
    <submittedName>
        <fullName evidence="2">Uncharacterized protein</fullName>
    </submittedName>
</protein>
<organism evidence="2 3">
    <name type="scientific">Mycena citricolor</name>
    <dbReference type="NCBI Taxonomy" id="2018698"/>
    <lineage>
        <taxon>Eukaryota</taxon>
        <taxon>Fungi</taxon>
        <taxon>Dikarya</taxon>
        <taxon>Basidiomycota</taxon>
        <taxon>Agaricomycotina</taxon>
        <taxon>Agaricomycetes</taxon>
        <taxon>Agaricomycetidae</taxon>
        <taxon>Agaricales</taxon>
        <taxon>Marasmiineae</taxon>
        <taxon>Mycenaceae</taxon>
        <taxon>Mycena</taxon>
    </lineage>
</organism>
<keyword evidence="1" id="KW-1133">Transmembrane helix</keyword>
<gene>
    <name evidence="2" type="ORF">MYCIT1_LOCUS9345</name>
</gene>
<feature type="transmembrane region" description="Helical" evidence="1">
    <location>
        <begin position="92"/>
        <end position="116"/>
    </location>
</feature>
<feature type="transmembrane region" description="Helical" evidence="1">
    <location>
        <begin position="49"/>
        <end position="80"/>
    </location>
</feature>
<evidence type="ECO:0000313" key="2">
    <source>
        <dbReference type="EMBL" id="CAK5267105.1"/>
    </source>
</evidence>
<keyword evidence="1" id="KW-0812">Transmembrane</keyword>
<dbReference type="EMBL" id="CAVNYO010000116">
    <property type="protein sequence ID" value="CAK5267105.1"/>
    <property type="molecule type" value="Genomic_DNA"/>
</dbReference>
<dbReference type="Proteomes" id="UP001295794">
    <property type="component" value="Unassembled WGS sequence"/>
</dbReference>
<sequence length="166" mass="18985">MRHLKHNVELLLQKQARRKEIEQLITSISKCQRRLQLRLRKTKTGHNSVLLLFGGQIQLVLFLFLVVLSTIILVLVSFFLGVIQRWWNDRPLIVRIIVFVTPFFVIVQSVGVDFLMSNSTAKVSQNHITISKTEFENASQSGIRCAPRRTRAGSRKPKAYLSVSGT</sequence>